<dbReference type="GO" id="GO:0005576">
    <property type="term" value="C:extracellular region"/>
    <property type="evidence" value="ECO:0007669"/>
    <property type="project" value="InterPro"/>
</dbReference>
<organism evidence="1">
    <name type="scientific">Xenopus tropicalis</name>
    <name type="common">Western clawed frog</name>
    <name type="synonym">Silurana tropicalis</name>
    <dbReference type="NCBI Taxonomy" id="8364"/>
    <lineage>
        <taxon>Eukaryota</taxon>
        <taxon>Metazoa</taxon>
        <taxon>Chordata</taxon>
        <taxon>Craniata</taxon>
        <taxon>Vertebrata</taxon>
        <taxon>Euteleostomi</taxon>
        <taxon>Amphibia</taxon>
        <taxon>Batrachia</taxon>
        <taxon>Anura</taxon>
        <taxon>Pipoidea</taxon>
        <taxon>Pipidae</taxon>
        <taxon>Xenopodinae</taxon>
        <taxon>Xenopus</taxon>
        <taxon>Silurana</taxon>
    </lineage>
</organism>
<dbReference type="FunCoup" id="A0A803J479">
    <property type="interactions" value="325"/>
</dbReference>
<evidence type="ECO:0008006" key="2">
    <source>
        <dbReference type="Google" id="ProtNLM"/>
    </source>
</evidence>
<evidence type="ECO:0000313" key="1">
    <source>
        <dbReference type="Ensembl" id="ENSXETP00000102636"/>
    </source>
</evidence>
<accession>A0A803J479</accession>
<dbReference type="GeneTree" id="ENSGT00400000024769"/>
<dbReference type="PANTHER" id="PTHR36679:SF1">
    <property type="entry name" value="NEUROPEPTIDE S"/>
    <property type="match status" value="1"/>
</dbReference>
<reference evidence="1" key="1">
    <citation type="journal article" date="2010" name="Science">
        <title>The genome of the Western clawed frog Xenopus tropicalis.</title>
        <authorList>
            <person name="Hellsten U."/>
            <person name="Harland R.M."/>
            <person name="Gilchrist M.J."/>
            <person name="Hendrix D."/>
            <person name="Jurka J."/>
            <person name="Kapitonov V."/>
            <person name="Ovcharenko I."/>
            <person name="Putnam N.H."/>
            <person name="Shu S."/>
            <person name="Taher L."/>
            <person name="Blitz I.L."/>
            <person name="Blumberg B."/>
            <person name="Dichmann D.S."/>
            <person name="Dubchak I."/>
            <person name="Amaya E."/>
            <person name="Detter J.C."/>
            <person name="Fletcher R."/>
            <person name="Gerhard D.S."/>
            <person name="Goodstein D."/>
            <person name="Graves T."/>
            <person name="Grigoriev I.V."/>
            <person name="Grimwood J."/>
            <person name="Kawashima T."/>
            <person name="Lindquist E."/>
            <person name="Lucas S.M."/>
            <person name="Mead P.E."/>
            <person name="Mitros T."/>
            <person name="Ogino H."/>
            <person name="Ohta Y."/>
            <person name="Poliakov A.V."/>
            <person name="Pollet N."/>
            <person name="Robert J."/>
            <person name="Salamov A."/>
            <person name="Sater A.K."/>
            <person name="Schmutz J."/>
            <person name="Terry A."/>
            <person name="Vize P.D."/>
            <person name="Warren W.C."/>
            <person name="Wells D."/>
            <person name="Wills A."/>
            <person name="Wilson R.K."/>
            <person name="Zimmerman L.B."/>
            <person name="Zorn A.M."/>
            <person name="Grainger R."/>
            <person name="Grammer T."/>
            <person name="Khokha M.K."/>
            <person name="Richardson P.M."/>
            <person name="Rokhsar D.S."/>
        </authorList>
    </citation>
    <scope>NUCLEOTIDE SEQUENCE [LARGE SCALE GENOMIC DNA]</scope>
    <source>
        <strain evidence="1">Nigerian</strain>
    </source>
</reference>
<dbReference type="AlphaFoldDB" id="A0A803J479"/>
<dbReference type="Ensembl" id="ENSXETT00000117254">
    <property type="protein sequence ID" value="ENSXETP00000102636"/>
    <property type="gene ID" value="ENSXETG00000045080"/>
</dbReference>
<dbReference type="InterPro" id="IPR028138">
    <property type="entry name" value="Neuropeptide_S"/>
</dbReference>
<proteinExistence type="predicted"/>
<sequence length="104" mass="11665">MAAAALLLALYLIAISICSLWKFHFVLIFCISTMHLWTNPVLSMASSGKADYCLVLLNSCLVEADRSEELAFLKPFLEKSFMKRSFRNGVGSGIKKNSFRRAKL</sequence>
<dbReference type="Pfam" id="PF14993">
    <property type="entry name" value="Neuropeptide_S"/>
    <property type="match status" value="1"/>
</dbReference>
<name>A0A803J479_XENTR</name>
<dbReference type="GO" id="GO:0007218">
    <property type="term" value="P:neuropeptide signaling pathway"/>
    <property type="evidence" value="ECO:0007669"/>
    <property type="project" value="InterPro"/>
</dbReference>
<dbReference type="PANTHER" id="PTHR36679">
    <property type="entry name" value="NEUROPEPTIDE S"/>
    <property type="match status" value="1"/>
</dbReference>
<protein>
    <recommendedName>
        <fullName evidence="2">Neuropeptide S</fullName>
    </recommendedName>
</protein>
<dbReference type="InParanoid" id="A0A803J479"/>
<reference evidence="1" key="2">
    <citation type="submission" date="2021-03" db="UniProtKB">
        <authorList>
            <consortium name="Ensembl"/>
        </authorList>
    </citation>
    <scope>IDENTIFICATION</scope>
</reference>